<gene>
    <name evidence="1" type="ORF">METZ01_LOCUS368032</name>
</gene>
<dbReference type="InterPro" id="IPR007546">
    <property type="entry name" value="DUF503"/>
</dbReference>
<evidence type="ECO:0008006" key="2">
    <source>
        <dbReference type="Google" id="ProtNLM"/>
    </source>
</evidence>
<dbReference type="PANTHER" id="PTHR36441">
    <property type="entry name" value="HYPOTHETICAL CYTOSOLIC PROTEIN"/>
    <property type="match status" value="1"/>
</dbReference>
<organism evidence="1">
    <name type="scientific">marine metagenome</name>
    <dbReference type="NCBI Taxonomy" id="408172"/>
    <lineage>
        <taxon>unclassified sequences</taxon>
        <taxon>metagenomes</taxon>
        <taxon>ecological metagenomes</taxon>
    </lineage>
</organism>
<dbReference type="EMBL" id="UINC01132703">
    <property type="protein sequence ID" value="SVD15178.1"/>
    <property type="molecule type" value="Genomic_DNA"/>
</dbReference>
<reference evidence="1" key="1">
    <citation type="submission" date="2018-05" db="EMBL/GenBank/DDBJ databases">
        <authorList>
            <person name="Lanie J.A."/>
            <person name="Ng W.-L."/>
            <person name="Kazmierczak K.M."/>
            <person name="Andrzejewski T.M."/>
            <person name="Davidsen T.M."/>
            <person name="Wayne K.J."/>
            <person name="Tettelin H."/>
            <person name="Glass J.I."/>
            <person name="Rusch D."/>
            <person name="Podicherti R."/>
            <person name="Tsui H.-C.T."/>
            <person name="Winkler M.E."/>
        </authorList>
    </citation>
    <scope>NUCLEOTIDE SEQUENCE</scope>
</reference>
<protein>
    <recommendedName>
        <fullName evidence="2">YlxP-like protein</fullName>
    </recommendedName>
</protein>
<proteinExistence type="predicted"/>
<dbReference type="SUPFAM" id="SSF103007">
    <property type="entry name" value="Hypothetical protein TT1725"/>
    <property type="match status" value="1"/>
</dbReference>
<dbReference type="InterPro" id="IPR036746">
    <property type="entry name" value="TT1725-like_sf"/>
</dbReference>
<dbReference type="AlphaFoldDB" id="A0A382T1A0"/>
<dbReference type="PANTHER" id="PTHR36441:SF1">
    <property type="entry name" value="DUF503 DOMAIN-CONTAINING PROTEIN"/>
    <property type="match status" value="1"/>
</dbReference>
<dbReference type="Gene3D" id="3.30.70.1120">
    <property type="entry name" value="TT1725-like"/>
    <property type="match status" value="1"/>
</dbReference>
<accession>A0A382T1A0</accession>
<dbReference type="Pfam" id="PF04456">
    <property type="entry name" value="DUF503"/>
    <property type="match status" value="1"/>
</dbReference>
<sequence>MIIRVGTVELFLADSQSLKQKRQVVNSLKERLRNRFNLAVAEIDHLELWQRSALALATVSNESANADEVIQKAMSFIENDGRAQVIDCYVEER</sequence>
<evidence type="ECO:0000313" key="1">
    <source>
        <dbReference type="EMBL" id="SVD15178.1"/>
    </source>
</evidence>
<name>A0A382T1A0_9ZZZZ</name>